<proteinExistence type="predicted"/>
<organism evidence="3 4">
    <name type="scientific">Phomopsis amygdali</name>
    <name type="common">Fusicoccum amygdali</name>
    <dbReference type="NCBI Taxonomy" id="1214568"/>
    <lineage>
        <taxon>Eukaryota</taxon>
        <taxon>Fungi</taxon>
        <taxon>Dikarya</taxon>
        <taxon>Ascomycota</taxon>
        <taxon>Pezizomycotina</taxon>
        <taxon>Sordariomycetes</taxon>
        <taxon>Sordariomycetidae</taxon>
        <taxon>Diaporthales</taxon>
        <taxon>Diaporthaceae</taxon>
        <taxon>Diaporthe</taxon>
    </lineage>
</organism>
<feature type="compositionally biased region" description="Low complexity" evidence="2">
    <location>
        <begin position="85"/>
        <end position="102"/>
    </location>
</feature>
<evidence type="ECO:0000256" key="2">
    <source>
        <dbReference type="SAM" id="MobiDB-lite"/>
    </source>
</evidence>
<evidence type="ECO:0000313" key="4">
    <source>
        <dbReference type="Proteomes" id="UP001265746"/>
    </source>
</evidence>
<sequence length="593" mass="67007">MADSEPFQWLPGIPHRSRRFPPPVGTIPLVQPRDPPGKTQLSPFRSSSLPPTAYPHLPDGRPTAVHPGLAGSSQSQPGFWTSKASGIHSSSSDTSSSATYQSSTSMSGAHLHIGIPSTFTNSPKFDARTRRLSSEDDASFSSVTRSLDPLEIRWRKLEAKRDEVLDIRADIMRSRRKARKSRVRKDAADNVFMSFLRPLLLYNAGANILATSHARLRELFDRMQKARDSCQDVETALESLEEKLGHAEDQLDYAERELINELRPGAAVTNNGKPQEAMSRRHPSPPPPSLLGIGAERAEDFHPLYKKFISAVGYLQLAEENHRDLLFRKRSIEREQGHLRLAQDYLPTDDSAFIRELEAQDLEFLRNFDLQMREAHLKMETLGQEVEKLRNMCQERGVFPKHAPLHEAYIHERDLDDDVLLSSDPSDGMKPGALFTSRFAVLLYSPSHLIEEPPITAKAALKRAVSLEDSDPLYPHKAEIFASAAKEFLIENLVKDANEFDKTDFINRWLLQRLRTSAVEVELLYSLFLSSSSLKILDLDRWQQDVLFYWTRDEKARLPPEWYVGSVTSEYTQGQSVITESSVKPSLQSGTPK</sequence>
<feature type="compositionally biased region" description="Polar residues" evidence="2">
    <location>
        <begin position="39"/>
        <end position="50"/>
    </location>
</feature>
<feature type="coiled-coil region" evidence="1">
    <location>
        <begin position="216"/>
        <end position="257"/>
    </location>
</feature>
<dbReference type="AlphaFoldDB" id="A0AAD9S9F9"/>
<comment type="caution">
    <text evidence="3">The sequence shown here is derived from an EMBL/GenBank/DDBJ whole genome shotgun (WGS) entry which is preliminary data.</text>
</comment>
<reference evidence="3" key="1">
    <citation type="submission" date="2023-06" db="EMBL/GenBank/DDBJ databases">
        <authorList>
            <person name="Noh H."/>
        </authorList>
    </citation>
    <scope>NUCLEOTIDE SEQUENCE</scope>
    <source>
        <strain evidence="3">DUCC20226</strain>
    </source>
</reference>
<name>A0AAD9S9F9_PHOAM</name>
<feature type="region of interest" description="Disordered" evidence="2">
    <location>
        <begin position="266"/>
        <end position="287"/>
    </location>
</feature>
<evidence type="ECO:0000313" key="3">
    <source>
        <dbReference type="EMBL" id="KAK2602773.1"/>
    </source>
</evidence>
<feature type="compositionally biased region" description="Polar residues" evidence="2">
    <location>
        <begin position="71"/>
        <end position="84"/>
    </location>
</feature>
<keyword evidence="1" id="KW-0175">Coiled coil</keyword>
<dbReference type="Proteomes" id="UP001265746">
    <property type="component" value="Unassembled WGS sequence"/>
</dbReference>
<keyword evidence="4" id="KW-1185">Reference proteome</keyword>
<accession>A0AAD9S9F9</accession>
<evidence type="ECO:0000256" key="1">
    <source>
        <dbReference type="SAM" id="Coils"/>
    </source>
</evidence>
<dbReference type="EMBL" id="JAUJFL010000005">
    <property type="protein sequence ID" value="KAK2602773.1"/>
    <property type="molecule type" value="Genomic_DNA"/>
</dbReference>
<protein>
    <submittedName>
        <fullName evidence="3">Uncharacterized protein</fullName>
    </submittedName>
</protein>
<feature type="region of interest" description="Disordered" evidence="2">
    <location>
        <begin position="1"/>
        <end position="102"/>
    </location>
</feature>
<gene>
    <name evidence="3" type="ORF">N8I77_009280</name>
</gene>